<proteinExistence type="predicted"/>
<gene>
    <name evidence="1" type="ORF">IE53DRAFT_387395</name>
</gene>
<evidence type="ECO:0000313" key="2">
    <source>
        <dbReference type="Proteomes" id="UP000245626"/>
    </source>
</evidence>
<name>A0ACD0NX26_9BASI</name>
<reference evidence="1 2" key="1">
    <citation type="journal article" date="2018" name="Mol. Biol. Evol.">
        <title>Broad Genomic Sampling Reveals a Smut Pathogenic Ancestry of the Fungal Clade Ustilaginomycotina.</title>
        <authorList>
            <person name="Kijpornyongpan T."/>
            <person name="Mondo S.J."/>
            <person name="Barry K."/>
            <person name="Sandor L."/>
            <person name="Lee J."/>
            <person name="Lipzen A."/>
            <person name="Pangilinan J."/>
            <person name="LaButti K."/>
            <person name="Hainaut M."/>
            <person name="Henrissat B."/>
            <person name="Grigoriev I.V."/>
            <person name="Spatafora J.W."/>
            <person name="Aime M.C."/>
        </authorList>
    </citation>
    <scope>NUCLEOTIDE SEQUENCE [LARGE SCALE GENOMIC DNA]</scope>
    <source>
        <strain evidence="1 2">SA 807</strain>
    </source>
</reference>
<organism evidence="1 2">
    <name type="scientific">Violaceomyces palustris</name>
    <dbReference type="NCBI Taxonomy" id="1673888"/>
    <lineage>
        <taxon>Eukaryota</taxon>
        <taxon>Fungi</taxon>
        <taxon>Dikarya</taxon>
        <taxon>Basidiomycota</taxon>
        <taxon>Ustilaginomycotina</taxon>
        <taxon>Ustilaginomycetes</taxon>
        <taxon>Violaceomycetales</taxon>
        <taxon>Violaceomycetaceae</taxon>
        <taxon>Violaceomyces</taxon>
    </lineage>
</organism>
<dbReference type="EMBL" id="KZ819945">
    <property type="protein sequence ID" value="PWN50316.1"/>
    <property type="molecule type" value="Genomic_DNA"/>
</dbReference>
<dbReference type="Proteomes" id="UP000245626">
    <property type="component" value="Unassembled WGS sequence"/>
</dbReference>
<sequence>MVTAGSIKRRKSASASSFDHDRACHPLRSVSDELNEGDEATVPRSLPNPTRNLDGLLGPHLLAKLILFRLLNASLVHTFFQPDEYFQSQELAHSIVFGQGYRTWEWFHRDSGFPFRFPALPKWSGGDGISNSLRAISDGPIRSVFHPLVISPVYLLIKLLGLEDYPGILILAPRLQQAIFAAIGDYYTFKLANRIGGRRVAYCSLILSTTSMYSLYTSTRTFSNSLEASITSVALYHWPFVSLTEDVSVQGESGKQHPRAEKVVHRDRFRSELTISLSLAALACLLRPTNSILWIFLSLKLISGIFIARGGEGTPLAVVPRASRFTYLSLIMWIILKVALVALAICFGVDTIFNSDLERIGRDFSFEHLSPTFTPLSFFKRNVVSSLSLFYGQNPWHWYLSQGIPVICFTHLPHVLMGWYGSVRLRSFKGHRSDKEQDVRESITTLGALSQVCLWNVAVFSLLGHKEFRFLQPLISSFWIFGGLQLADALPLSTSATVNSTAEGKGKGNQGGTEGGSFGGRRSSRNERQDGFLKVFGSLPKSRKLLILLNLPPSIYLLLFHCRGQERISTLLGEMARETGGGVKSIGFLTPCHSTPWMSGIHWSQGETTTATAFTTPSSSPSNSSTCQPGHSMENASGDWGRLWFLTCHPPGSFAGGNDGKEYMDESDHFYSDPFEFISKRLPPIVDPSFPVSPPPRMMLNTPFEDGKRTGSGLEMEMDWRHTWPSHLVVFENLLSLVRSSTDVGADRGGVGVERTTMGDLLSRKGYRVKVRLWNSLFHEDPRRAGRIVLLEWDGGEGGSVSSQNPSSPLPPS</sequence>
<protein>
    <submittedName>
        <fullName evidence="1">Uncharacterized protein</fullName>
    </submittedName>
</protein>
<accession>A0ACD0NX26</accession>
<keyword evidence="2" id="KW-1185">Reference proteome</keyword>
<evidence type="ECO:0000313" key="1">
    <source>
        <dbReference type="EMBL" id="PWN50316.1"/>
    </source>
</evidence>